<comment type="caution">
    <text evidence="1">The sequence shown here is derived from an EMBL/GenBank/DDBJ whole genome shotgun (WGS) entry which is preliminary data.</text>
</comment>
<proteinExistence type="predicted"/>
<evidence type="ECO:0000313" key="1">
    <source>
        <dbReference type="EMBL" id="PWW03715.1"/>
    </source>
</evidence>
<gene>
    <name evidence="1" type="ORF">DFR52_101401</name>
</gene>
<sequence length="158" mass="17475">MQSNTHGFKGVLTLTKVIYLNADFQLPEEYRYIVERDEFAITIRVEDHNLFFVRLEAESRTPLVTDFHPGGIGDAALNTALSMGLREARIGELGSLVFRDVISNGSRPANRAALLAARARAQRAANHVALERGQLVDRLAFSECNGKVDIIVSFSGRC</sequence>
<reference evidence="1 2" key="1">
    <citation type="submission" date="2018-05" db="EMBL/GenBank/DDBJ databases">
        <title>Genomic Encyclopedia of Type Strains, Phase IV (KMG-IV): sequencing the most valuable type-strain genomes for metagenomic binning, comparative biology and taxonomic classification.</title>
        <authorList>
            <person name="Goeker M."/>
        </authorList>
    </citation>
    <scope>NUCLEOTIDE SEQUENCE [LARGE SCALE GENOMIC DNA]</scope>
    <source>
        <strain evidence="1 2">DSM 16791</strain>
    </source>
</reference>
<keyword evidence="2" id="KW-1185">Reference proteome</keyword>
<evidence type="ECO:0000313" key="2">
    <source>
        <dbReference type="Proteomes" id="UP000246352"/>
    </source>
</evidence>
<dbReference type="EMBL" id="QGTR01000001">
    <property type="protein sequence ID" value="PWW03715.1"/>
    <property type="molecule type" value="Genomic_DNA"/>
</dbReference>
<name>A0A317PSK1_9HYPH</name>
<dbReference type="AlphaFoldDB" id="A0A317PSK1"/>
<organism evidence="1 2">
    <name type="scientific">Hoeflea marina</name>
    <dbReference type="NCBI Taxonomy" id="274592"/>
    <lineage>
        <taxon>Bacteria</taxon>
        <taxon>Pseudomonadati</taxon>
        <taxon>Pseudomonadota</taxon>
        <taxon>Alphaproteobacteria</taxon>
        <taxon>Hyphomicrobiales</taxon>
        <taxon>Rhizobiaceae</taxon>
        <taxon>Hoeflea</taxon>
    </lineage>
</organism>
<accession>A0A317PSK1</accession>
<protein>
    <submittedName>
        <fullName evidence="1">Uncharacterized protein</fullName>
    </submittedName>
</protein>
<dbReference type="Proteomes" id="UP000246352">
    <property type="component" value="Unassembled WGS sequence"/>
</dbReference>